<reference evidence="3 4" key="1">
    <citation type="journal article" date="2018" name="Environ. Microbiol.">
        <title>Novel energy conservation strategies and behaviour of Pelotomaculum schinkii driving syntrophic propionate catabolism.</title>
        <authorList>
            <person name="Hidalgo-Ahumada C.A.P."/>
            <person name="Nobu M.K."/>
            <person name="Narihiro T."/>
            <person name="Tamaki H."/>
            <person name="Liu W.T."/>
            <person name="Kamagata Y."/>
            <person name="Stams A.J.M."/>
            <person name="Imachi H."/>
            <person name="Sousa D.Z."/>
        </authorList>
    </citation>
    <scope>NUCLEOTIDE SEQUENCE [LARGE SCALE GENOMIC DNA]</scope>
    <source>
        <strain evidence="3 4">HH</strain>
    </source>
</reference>
<protein>
    <recommendedName>
        <fullName evidence="5">LysM domain-containing protein</fullName>
    </recommendedName>
</protein>
<name>A0A4Y7RBU8_9FIRM</name>
<dbReference type="RefSeq" id="WP_190258792.1">
    <property type="nucleotide sequence ID" value="NZ_QFGA01000002.1"/>
</dbReference>
<evidence type="ECO:0000256" key="2">
    <source>
        <dbReference type="SAM" id="SignalP"/>
    </source>
</evidence>
<accession>A0A4Y7RBU8</accession>
<organism evidence="3 4">
    <name type="scientific">Pelotomaculum schinkii</name>
    <dbReference type="NCBI Taxonomy" id="78350"/>
    <lineage>
        <taxon>Bacteria</taxon>
        <taxon>Bacillati</taxon>
        <taxon>Bacillota</taxon>
        <taxon>Clostridia</taxon>
        <taxon>Eubacteriales</taxon>
        <taxon>Desulfotomaculaceae</taxon>
        <taxon>Pelotomaculum</taxon>
    </lineage>
</organism>
<dbReference type="InterPro" id="IPR024485">
    <property type="entry name" value="DUF2680"/>
</dbReference>
<sequence>MLKLHKNMFIGVLSAGLLLGGTALFNVSTANAASPGKSQQMIGFQTGMGGQGQPTMMFQLGAPMRQQPNQQQKNQQQFNKQQVKQLNQKPVQQQPVQQQPVQQQQPPIEQFAQGGQMCEATGGNLISQVAAILDVDEQTIIAALQSGQTLVEIAEDYDVSEDELLEQLEELQSDAIDDAVDAGILTDDQADTLKEQLSERLEQIVEGINTMPNNNVGSNDASVSDIENTLDNYFEDAGDNYFGDDGIDVTISLDGDEDDLAYRVTLDFDDAVDYEDLTDISQTKLKTFLSAVKSKIKAEIADTDLQDADIMGKAVDNDNSSYYVEYDGSSYTFSWDD</sequence>
<evidence type="ECO:0000256" key="1">
    <source>
        <dbReference type="SAM" id="MobiDB-lite"/>
    </source>
</evidence>
<dbReference type="EMBL" id="QFGA01000002">
    <property type="protein sequence ID" value="TEB06190.1"/>
    <property type="molecule type" value="Genomic_DNA"/>
</dbReference>
<keyword evidence="2" id="KW-0732">Signal</keyword>
<evidence type="ECO:0008006" key="5">
    <source>
        <dbReference type="Google" id="ProtNLM"/>
    </source>
</evidence>
<feature type="signal peptide" evidence="2">
    <location>
        <begin position="1"/>
        <end position="32"/>
    </location>
</feature>
<dbReference type="AlphaFoldDB" id="A0A4Y7RBU8"/>
<dbReference type="Pfam" id="PF10925">
    <property type="entry name" value="DUF2680"/>
    <property type="match status" value="1"/>
</dbReference>
<dbReference type="Proteomes" id="UP000298324">
    <property type="component" value="Unassembled WGS sequence"/>
</dbReference>
<comment type="caution">
    <text evidence="3">The sequence shown here is derived from an EMBL/GenBank/DDBJ whole genome shotgun (WGS) entry which is preliminary data.</text>
</comment>
<feature type="compositionally biased region" description="Low complexity" evidence="1">
    <location>
        <begin position="66"/>
        <end position="107"/>
    </location>
</feature>
<evidence type="ECO:0000313" key="4">
    <source>
        <dbReference type="Proteomes" id="UP000298324"/>
    </source>
</evidence>
<feature type="chain" id="PRO_5021271153" description="LysM domain-containing protein" evidence="2">
    <location>
        <begin position="33"/>
        <end position="337"/>
    </location>
</feature>
<proteinExistence type="predicted"/>
<gene>
    <name evidence="3" type="ORF">Psch_03234</name>
</gene>
<feature type="region of interest" description="Disordered" evidence="1">
    <location>
        <begin position="64"/>
        <end position="108"/>
    </location>
</feature>
<evidence type="ECO:0000313" key="3">
    <source>
        <dbReference type="EMBL" id="TEB06190.1"/>
    </source>
</evidence>
<keyword evidence="4" id="KW-1185">Reference proteome</keyword>